<dbReference type="EMBL" id="CP000392">
    <property type="protein sequence ID" value="ABG65604.1"/>
    <property type="molecule type" value="Genomic_DNA"/>
</dbReference>
<dbReference type="InterPro" id="IPR021760">
    <property type="entry name" value="RepC_C"/>
</dbReference>
<geneLocation type="plasmid" evidence="4">
    <name>3</name>
</geneLocation>
<gene>
    <name evidence="4" type="ordered locus">Meso_4585</name>
</gene>
<feature type="domain" description="Plasmid replication protein C C-terminal" evidence="3">
    <location>
        <begin position="293"/>
        <end position="391"/>
    </location>
</feature>
<dbReference type="KEGG" id="mes:Meso_4585"/>
<evidence type="ECO:0000313" key="4">
    <source>
        <dbReference type="EMBL" id="ABG65604.1"/>
    </source>
</evidence>
<dbReference type="HOGENOM" id="CLU_051007_1_0_5"/>
<dbReference type="OrthoDB" id="7488837at2"/>
<feature type="compositionally biased region" description="Polar residues" evidence="1">
    <location>
        <begin position="244"/>
        <end position="260"/>
    </location>
</feature>
<sequence>MEREIATTPFGSRRMSLALVTAQMEAKEIPDGKAVDKWQVYRDLCEGKGIVGVGDRALAVLAGLLSFYPDDELSEENGLMVFPSNKQLSLRSHGMANATLRRHLAALLECGIILRRDSPNGKRYSRKGRAGELDDAFGFSLAPLLARAEEFQAAAERVRADHRALKLMRERITLQRRDIGKLIDAAIEEGAPGAWQALWRRFRAIVDRLPRKASISELEPFAADLDALREEVDITLKNFINVTNPSANESQNEPQQSDSNPDSHFEFEPAFEKARATGEPKTRPYEAPKTYQLGLVLKACPDIADYAAAGIANWRDLMVTAAQVKGYLGVSPSAYEDACHVMGPETAAIVVACILQRAQHINSAGGYLRALTDKARAGQFSVGPMLMAALKANASPLERRAG</sequence>
<dbReference type="NCBIfam" id="NF040974">
    <property type="entry name" value="RepABC_RepC"/>
    <property type="match status" value="1"/>
</dbReference>
<proteinExistence type="predicted"/>
<evidence type="ECO:0000259" key="2">
    <source>
        <dbReference type="Pfam" id="PF03428"/>
    </source>
</evidence>
<dbReference type="InterPro" id="IPR047611">
    <property type="entry name" value="RepABC_RepC"/>
</dbReference>
<feature type="region of interest" description="Disordered" evidence="1">
    <location>
        <begin position="244"/>
        <end position="265"/>
    </location>
</feature>
<reference evidence="4" key="1">
    <citation type="submission" date="2006-06" db="EMBL/GenBank/DDBJ databases">
        <title>Complete sequence of 3 of Chelativorans sp. BNC1.</title>
        <authorList>
            <consortium name="US DOE Joint Genome Institute"/>
            <person name="Copeland A."/>
            <person name="Lucas S."/>
            <person name="Lapidus A."/>
            <person name="Barry K."/>
            <person name="Detter J.C."/>
            <person name="Glavina del Rio T."/>
            <person name="Hammon N."/>
            <person name="Israni S."/>
            <person name="Dalin E."/>
            <person name="Tice H."/>
            <person name="Pitluck S."/>
            <person name="Chertkov O."/>
            <person name="Brettin T."/>
            <person name="Bruce D."/>
            <person name="Han C."/>
            <person name="Tapia R."/>
            <person name="Gilna P."/>
            <person name="Schmutz J."/>
            <person name="Larimer F."/>
            <person name="Land M."/>
            <person name="Hauser L."/>
            <person name="Kyrpides N."/>
            <person name="Mikhailova N."/>
            <person name="Richardson P."/>
        </authorList>
    </citation>
    <scope>NUCLEOTIDE SEQUENCE</scope>
    <source>
        <strain evidence="4">BNC1</strain>
        <plasmid evidence="4">3</plasmid>
    </source>
</reference>
<name>Q11AH1_CHESB</name>
<evidence type="ECO:0000259" key="3">
    <source>
        <dbReference type="Pfam" id="PF11800"/>
    </source>
</evidence>
<organism evidence="4">
    <name type="scientific">Chelativorans sp. (strain BNC1)</name>
    <dbReference type="NCBI Taxonomy" id="266779"/>
    <lineage>
        <taxon>Bacteria</taxon>
        <taxon>Pseudomonadati</taxon>
        <taxon>Pseudomonadota</taxon>
        <taxon>Alphaproteobacteria</taxon>
        <taxon>Hyphomicrobiales</taxon>
        <taxon>Phyllobacteriaceae</taxon>
        <taxon>Chelativorans</taxon>
    </lineage>
</organism>
<evidence type="ECO:0000256" key="1">
    <source>
        <dbReference type="SAM" id="MobiDB-lite"/>
    </source>
</evidence>
<accession>Q11AH1</accession>
<dbReference type="Pfam" id="PF11800">
    <property type="entry name" value="RP-C_C"/>
    <property type="match status" value="1"/>
</dbReference>
<dbReference type="NCBIfam" id="NF010396">
    <property type="entry name" value="PRK13824.1"/>
    <property type="match status" value="1"/>
</dbReference>
<dbReference type="Pfam" id="PF03428">
    <property type="entry name" value="RP-C"/>
    <property type="match status" value="1"/>
</dbReference>
<keyword evidence="4" id="KW-0614">Plasmid</keyword>
<feature type="domain" description="Plasmid replication protein C N-terminal" evidence="2">
    <location>
        <begin position="13"/>
        <end position="186"/>
    </location>
</feature>
<protein>
    <submittedName>
        <fullName evidence="4">Replication protein C</fullName>
    </submittedName>
</protein>
<dbReference type="InterPro" id="IPR005090">
    <property type="entry name" value="RepC_N"/>
</dbReference>
<dbReference type="AlphaFoldDB" id="Q11AH1"/>